<protein>
    <submittedName>
        <fullName evidence="2">Uncharacterized protein</fullName>
    </submittedName>
</protein>
<feature type="region of interest" description="Disordered" evidence="1">
    <location>
        <begin position="1"/>
        <end position="29"/>
    </location>
</feature>
<dbReference type="AlphaFoldDB" id="V6LW89"/>
<evidence type="ECO:0000313" key="2">
    <source>
        <dbReference type="EMBL" id="EST47976.1"/>
    </source>
</evidence>
<gene>
    <name evidence="2" type="ORF">SS50377_11888</name>
</gene>
<proteinExistence type="predicted"/>
<dbReference type="EMBL" id="KI546014">
    <property type="protein sequence ID" value="EST47976.1"/>
    <property type="molecule type" value="Genomic_DNA"/>
</dbReference>
<name>V6LW89_9EUKA</name>
<sequence>MTPKNTPTRSSPGMLSCSTKGNARTLNTSPTRIPHTIVSIFWKLLMTRFTGCTAFPGPSRFLSRASCHRF</sequence>
<accession>V6LW89</accession>
<evidence type="ECO:0000256" key="1">
    <source>
        <dbReference type="SAM" id="MobiDB-lite"/>
    </source>
</evidence>
<reference evidence="2" key="1">
    <citation type="journal article" date="2014" name="PLoS Genet.">
        <title>The Genome of Spironucleus salmonicida Highlights a Fish Pathogen Adapted to Fluctuating Environments.</title>
        <authorList>
            <person name="Xu F."/>
            <person name="Jerlstrom-Hultqvist J."/>
            <person name="Einarsson E."/>
            <person name="Astvaldsson A."/>
            <person name="Svard S.G."/>
            <person name="Andersson J.O."/>
        </authorList>
    </citation>
    <scope>NUCLEOTIDE SEQUENCE</scope>
</reference>
<organism evidence="2">
    <name type="scientific">Spironucleus salmonicida</name>
    <dbReference type="NCBI Taxonomy" id="348837"/>
    <lineage>
        <taxon>Eukaryota</taxon>
        <taxon>Metamonada</taxon>
        <taxon>Diplomonadida</taxon>
        <taxon>Hexamitidae</taxon>
        <taxon>Hexamitinae</taxon>
        <taxon>Spironucleus</taxon>
    </lineage>
</organism>